<protein>
    <submittedName>
        <fullName evidence="2">Uncharacterized protein</fullName>
    </submittedName>
</protein>
<name>A0ABQ9IGC8_9NEOP</name>
<organism evidence="2 3">
    <name type="scientific">Dryococelus australis</name>
    <dbReference type="NCBI Taxonomy" id="614101"/>
    <lineage>
        <taxon>Eukaryota</taxon>
        <taxon>Metazoa</taxon>
        <taxon>Ecdysozoa</taxon>
        <taxon>Arthropoda</taxon>
        <taxon>Hexapoda</taxon>
        <taxon>Insecta</taxon>
        <taxon>Pterygota</taxon>
        <taxon>Neoptera</taxon>
        <taxon>Polyneoptera</taxon>
        <taxon>Phasmatodea</taxon>
        <taxon>Verophasmatodea</taxon>
        <taxon>Anareolatae</taxon>
        <taxon>Phasmatidae</taxon>
        <taxon>Eurycanthinae</taxon>
        <taxon>Dryococelus</taxon>
    </lineage>
</organism>
<evidence type="ECO:0000313" key="3">
    <source>
        <dbReference type="Proteomes" id="UP001159363"/>
    </source>
</evidence>
<keyword evidence="1" id="KW-0472">Membrane</keyword>
<evidence type="ECO:0000313" key="2">
    <source>
        <dbReference type="EMBL" id="KAJ8895284.1"/>
    </source>
</evidence>
<gene>
    <name evidence="2" type="ORF">PR048_000609</name>
</gene>
<proteinExistence type="predicted"/>
<keyword evidence="1" id="KW-1133">Transmembrane helix</keyword>
<keyword evidence="1" id="KW-0812">Transmembrane</keyword>
<reference evidence="2 3" key="1">
    <citation type="submission" date="2023-02" db="EMBL/GenBank/DDBJ databases">
        <title>LHISI_Scaffold_Assembly.</title>
        <authorList>
            <person name="Stuart O.P."/>
            <person name="Cleave R."/>
            <person name="Magrath M.J.L."/>
            <person name="Mikheyev A.S."/>
        </authorList>
    </citation>
    <scope>NUCLEOTIDE SEQUENCE [LARGE SCALE GENOMIC DNA]</scope>
    <source>
        <strain evidence="2">Daus_M_001</strain>
        <tissue evidence="2">Leg muscle</tissue>
    </source>
</reference>
<dbReference type="EMBL" id="JARBHB010000001">
    <property type="protein sequence ID" value="KAJ8895284.1"/>
    <property type="molecule type" value="Genomic_DNA"/>
</dbReference>
<accession>A0ABQ9IGC8</accession>
<dbReference type="Proteomes" id="UP001159363">
    <property type="component" value="Chromosome 1"/>
</dbReference>
<evidence type="ECO:0000256" key="1">
    <source>
        <dbReference type="SAM" id="Phobius"/>
    </source>
</evidence>
<comment type="caution">
    <text evidence="2">The sequence shown here is derived from an EMBL/GenBank/DDBJ whole genome shotgun (WGS) entry which is preliminary data.</text>
</comment>
<sequence length="414" mass="44708">MLTNFTEEDLEAPPSLYILMFTLPAPTTNIVVLLLLAFPALAVRAQHLREGALSVRRDGLLGAGGAKFGMRRASFSRSQFSGVRTRLTPDTLAQIRILACHPCELLLDSTNQDGNADFLFLPLGTRTVATRTMAVKLNGCDILNSPSIVPNGAWRNNLPPAGVGGLLCTCSKLAGRACASGGVTARALAFHKGEPGSIPGGVAPGFLHVGIVPDDAARWSSGFIGDLPFIPPLHSGAAPCSPHFALTGSRTAQITPLLVRTCLFVFYLVSRIYLSKYWNGSLVQMIAASFPDLYYDPGYVSISCAFGILPRRLRDHLHHRHNRGLIAVLPSGMSSHGNTISLASLTASTCRRERFPQGLQHAEFQRLPVQKMKKSLGRSQTEQESATTCIKKTSRDSIAAIIEYHGKPQLEQLD</sequence>
<feature type="transmembrane region" description="Helical" evidence="1">
    <location>
        <begin position="16"/>
        <end position="43"/>
    </location>
</feature>
<keyword evidence="3" id="KW-1185">Reference proteome</keyword>